<gene>
    <name evidence="2" type="ORF">RIU57_06045</name>
</gene>
<dbReference type="InterPro" id="IPR054075">
    <property type="entry name" value="Gp53-like_C"/>
</dbReference>
<evidence type="ECO:0000313" key="2">
    <source>
        <dbReference type="EMBL" id="MDR7944648.1"/>
    </source>
</evidence>
<dbReference type="Pfam" id="PF21882">
    <property type="entry name" value="Gp53-like_C"/>
    <property type="match status" value="1"/>
</dbReference>
<feature type="domain" description="Putative tail fiber protein gp53-like C-terminal" evidence="1">
    <location>
        <begin position="219"/>
        <end position="306"/>
    </location>
</feature>
<sequence length="306" mass="31372">MQASNAPIKSAVPFAESGTKNTIPVESQIGVTPGAASFTDGFPPLTMTPLAAGGVPPYGADFNGILNFLSAAARWQQAGGAYPYDSAFSTAVGGYPQGAMLRKSVGAGYWLNLVENNTANPDAGGANWIALPAGIASTAEAEVGTDDTRAMTPFKVFQAIARKVVQATESVIGVAKVATPAQTNAGADDATIVTPRKLRLGVAMSLGINGYLALPSWLGGVIIQWGRGSVNMGTATGSYYSGSASVSFPLAFPTAAWVAIPQIQNSPNVMDSISVASFTNSSLQVVGCTSYETGQAPEFYFIAIGN</sequence>
<reference evidence="3" key="1">
    <citation type="submission" date="2023-07" db="EMBL/GenBank/DDBJ databases">
        <title>Glyphosate-induced phosphonatase operons in soil bacteria of genus Achromobacter.</title>
        <authorList>
            <person name="Epiktetov D.O."/>
            <person name="Sviridov A.V."/>
            <person name="Tarlachkov S.V."/>
            <person name="Shushkova T.V."/>
            <person name="Toropygin I.Y."/>
            <person name="Leontievsky A."/>
        </authorList>
    </citation>
    <scope>NUCLEOTIDE SEQUENCE [LARGE SCALE GENOMIC DNA]</scope>
    <source>
        <strain evidence="3">Kg 16</strain>
    </source>
</reference>
<proteinExistence type="predicted"/>
<accession>A0ABU2D983</accession>
<organism evidence="2 3">
    <name type="scientific">Achromobacter aegrifaciens</name>
    <dbReference type="NCBI Taxonomy" id="1287736"/>
    <lineage>
        <taxon>Bacteria</taxon>
        <taxon>Pseudomonadati</taxon>
        <taxon>Pseudomonadota</taxon>
        <taxon>Betaproteobacteria</taxon>
        <taxon>Burkholderiales</taxon>
        <taxon>Alcaligenaceae</taxon>
        <taxon>Achromobacter</taxon>
    </lineage>
</organism>
<dbReference type="Gene3D" id="2.60.40.3940">
    <property type="match status" value="1"/>
</dbReference>
<evidence type="ECO:0000259" key="1">
    <source>
        <dbReference type="Pfam" id="PF21882"/>
    </source>
</evidence>
<protein>
    <recommendedName>
        <fullName evidence="1">Putative tail fiber protein gp53-like C-terminal domain-containing protein</fullName>
    </recommendedName>
</protein>
<keyword evidence="3" id="KW-1185">Reference proteome</keyword>
<dbReference type="RefSeq" id="WP_175161711.1">
    <property type="nucleotide sequence ID" value="NZ_CADIJY010000009.1"/>
</dbReference>
<evidence type="ECO:0000313" key="3">
    <source>
        <dbReference type="Proteomes" id="UP001264156"/>
    </source>
</evidence>
<comment type="caution">
    <text evidence="2">The sequence shown here is derived from an EMBL/GenBank/DDBJ whole genome shotgun (WGS) entry which is preliminary data.</text>
</comment>
<dbReference type="EMBL" id="JAVKVN010000002">
    <property type="protein sequence ID" value="MDR7944648.1"/>
    <property type="molecule type" value="Genomic_DNA"/>
</dbReference>
<dbReference type="Proteomes" id="UP001264156">
    <property type="component" value="Unassembled WGS sequence"/>
</dbReference>
<name>A0ABU2D983_ACHAE</name>